<gene>
    <name evidence="2" type="ORF">EZS28_042294</name>
</gene>
<feature type="compositionally biased region" description="Polar residues" evidence="1">
    <location>
        <begin position="58"/>
        <end position="91"/>
    </location>
</feature>
<dbReference type="AlphaFoldDB" id="A0A5J4TWC3"/>
<name>A0A5J4TWC3_9EUKA</name>
<evidence type="ECO:0000256" key="1">
    <source>
        <dbReference type="SAM" id="MobiDB-lite"/>
    </source>
</evidence>
<reference evidence="2 3" key="1">
    <citation type="submission" date="2019-03" db="EMBL/GenBank/DDBJ databases">
        <title>Single cell metagenomics reveals metabolic interactions within the superorganism composed of flagellate Streblomastix strix and complex community of Bacteroidetes bacteria on its surface.</title>
        <authorList>
            <person name="Treitli S.C."/>
            <person name="Kolisko M."/>
            <person name="Husnik F."/>
            <person name="Keeling P."/>
            <person name="Hampl V."/>
        </authorList>
    </citation>
    <scope>NUCLEOTIDE SEQUENCE [LARGE SCALE GENOMIC DNA]</scope>
    <source>
        <strain evidence="2">ST1C</strain>
    </source>
</reference>
<organism evidence="2 3">
    <name type="scientific">Streblomastix strix</name>
    <dbReference type="NCBI Taxonomy" id="222440"/>
    <lineage>
        <taxon>Eukaryota</taxon>
        <taxon>Metamonada</taxon>
        <taxon>Preaxostyla</taxon>
        <taxon>Oxymonadida</taxon>
        <taxon>Streblomastigidae</taxon>
        <taxon>Streblomastix</taxon>
    </lineage>
</organism>
<sequence length="125" mass="13161">MYDQNWYNSGDIVPDQVIPASDATPLFDSETGAAGTSTEYSRGDHKHPLQVSDVLPSKDTSVGTIGSASSYARSDNQHPIQTVNTIPNSDSADGSYAGSIQQALGATLVQKSVIALFVPSAINIY</sequence>
<protein>
    <submittedName>
        <fullName evidence="2">Uncharacterized protein</fullName>
    </submittedName>
</protein>
<dbReference type="EMBL" id="SNRW01024556">
    <property type="protein sequence ID" value="KAA6362179.1"/>
    <property type="molecule type" value="Genomic_DNA"/>
</dbReference>
<comment type="caution">
    <text evidence="2">The sequence shown here is derived from an EMBL/GenBank/DDBJ whole genome shotgun (WGS) entry which is preliminary data.</text>
</comment>
<accession>A0A5J4TWC3</accession>
<evidence type="ECO:0000313" key="2">
    <source>
        <dbReference type="EMBL" id="KAA6362179.1"/>
    </source>
</evidence>
<evidence type="ECO:0000313" key="3">
    <source>
        <dbReference type="Proteomes" id="UP000324800"/>
    </source>
</evidence>
<dbReference type="Proteomes" id="UP000324800">
    <property type="component" value="Unassembled WGS sequence"/>
</dbReference>
<proteinExistence type="predicted"/>
<feature type="region of interest" description="Disordered" evidence="1">
    <location>
        <begin position="21"/>
        <end position="91"/>
    </location>
</feature>